<feature type="domain" description="Cytochrome c" evidence="7">
    <location>
        <begin position="137"/>
        <end position="228"/>
    </location>
</feature>
<evidence type="ECO:0000259" key="7">
    <source>
        <dbReference type="PROSITE" id="PS51007"/>
    </source>
</evidence>
<accession>A0ABQ5PZ68</accession>
<dbReference type="PANTHER" id="PTHR33546">
    <property type="entry name" value="LARGE, MULTIFUNCTIONAL SECRETED PROTEIN-RELATED"/>
    <property type="match status" value="1"/>
</dbReference>
<gene>
    <name evidence="8" type="ORF">GETHED_17490</name>
</gene>
<dbReference type="Gene3D" id="1.10.760.10">
    <property type="entry name" value="Cytochrome c-like domain"/>
    <property type="match status" value="2"/>
</dbReference>
<dbReference type="InterPro" id="IPR009056">
    <property type="entry name" value="Cyt_c-like_dom"/>
</dbReference>
<dbReference type="InterPro" id="IPR036909">
    <property type="entry name" value="Cyt_c-like_dom_sf"/>
</dbReference>
<organism evidence="8 9">
    <name type="scientific">Geothrix edaphica</name>
    <dbReference type="NCBI Taxonomy" id="2927976"/>
    <lineage>
        <taxon>Bacteria</taxon>
        <taxon>Pseudomonadati</taxon>
        <taxon>Acidobacteriota</taxon>
        <taxon>Holophagae</taxon>
        <taxon>Holophagales</taxon>
        <taxon>Holophagaceae</taxon>
        <taxon>Geothrix</taxon>
    </lineage>
</organism>
<keyword evidence="9" id="KW-1185">Reference proteome</keyword>
<feature type="signal peptide" evidence="6">
    <location>
        <begin position="1"/>
        <end position="28"/>
    </location>
</feature>
<dbReference type="PROSITE" id="PS51007">
    <property type="entry name" value="CYTC"/>
    <property type="match status" value="2"/>
</dbReference>
<comment type="caution">
    <text evidence="8">The sequence shown here is derived from an EMBL/GenBank/DDBJ whole genome shotgun (WGS) entry which is preliminary data.</text>
</comment>
<proteinExistence type="predicted"/>
<feature type="transmembrane region" description="Helical" evidence="5">
    <location>
        <begin position="237"/>
        <end position="257"/>
    </location>
</feature>
<name>A0ABQ5PZ68_9BACT</name>
<keyword evidence="1 4" id="KW-0349">Heme</keyword>
<keyword evidence="6" id="KW-0732">Signal</keyword>
<evidence type="ECO:0000313" key="8">
    <source>
        <dbReference type="EMBL" id="GLH67385.1"/>
    </source>
</evidence>
<protein>
    <recommendedName>
        <fullName evidence="7">Cytochrome c domain-containing protein</fullName>
    </recommendedName>
</protein>
<dbReference type="Pfam" id="PF00034">
    <property type="entry name" value="Cytochrom_C"/>
    <property type="match status" value="1"/>
</dbReference>
<evidence type="ECO:0000313" key="9">
    <source>
        <dbReference type="Proteomes" id="UP001165044"/>
    </source>
</evidence>
<keyword evidence="5" id="KW-1133">Transmembrane helix</keyword>
<feature type="domain" description="Cytochrome c" evidence="7">
    <location>
        <begin position="27"/>
        <end position="119"/>
    </location>
</feature>
<keyword evidence="5" id="KW-0472">Membrane</keyword>
<dbReference type="EMBL" id="BSDC01000002">
    <property type="protein sequence ID" value="GLH67385.1"/>
    <property type="molecule type" value="Genomic_DNA"/>
</dbReference>
<dbReference type="Proteomes" id="UP001165044">
    <property type="component" value="Unassembled WGS sequence"/>
</dbReference>
<evidence type="ECO:0000256" key="1">
    <source>
        <dbReference type="ARBA" id="ARBA00022617"/>
    </source>
</evidence>
<evidence type="ECO:0000256" key="2">
    <source>
        <dbReference type="ARBA" id="ARBA00022723"/>
    </source>
</evidence>
<keyword evidence="3 4" id="KW-0408">Iron</keyword>
<dbReference type="PANTHER" id="PTHR33546:SF1">
    <property type="entry name" value="LARGE, MULTIFUNCTIONAL SECRETED PROTEIN"/>
    <property type="match status" value="1"/>
</dbReference>
<dbReference type="SUPFAM" id="SSF46626">
    <property type="entry name" value="Cytochrome c"/>
    <property type="match status" value="2"/>
</dbReference>
<reference evidence="8" key="1">
    <citation type="journal article" date="2023" name="Antonie Van Leeuwenhoek">
        <title>Mesoterricola silvestris gen. nov., sp. nov., Mesoterricola sediminis sp. nov., Geothrix oryzae sp. nov., Geothrix edaphica sp. nov., Geothrix rubra sp. nov., and Geothrix limicola sp. nov., six novel members of Acidobacteriota isolated from soils.</title>
        <authorList>
            <person name="Itoh H."/>
            <person name="Sugisawa Y."/>
            <person name="Mise K."/>
            <person name="Xu Z."/>
            <person name="Kuniyasu M."/>
            <person name="Ushijima N."/>
            <person name="Kawano K."/>
            <person name="Kobayashi E."/>
            <person name="Shiratori Y."/>
            <person name="Masuda Y."/>
            <person name="Senoo K."/>
        </authorList>
    </citation>
    <scope>NUCLEOTIDE SEQUENCE</scope>
    <source>
        <strain evidence="8">Red802</strain>
    </source>
</reference>
<evidence type="ECO:0000256" key="5">
    <source>
        <dbReference type="SAM" id="Phobius"/>
    </source>
</evidence>
<keyword evidence="2 4" id="KW-0479">Metal-binding</keyword>
<dbReference type="RefSeq" id="WP_285608498.1">
    <property type="nucleotide sequence ID" value="NZ_BSDC01000002.1"/>
</dbReference>
<evidence type="ECO:0000256" key="3">
    <source>
        <dbReference type="ARBA" id="ARBA00023004"/>
    </source>
</evidence>
<keyword evidence="5" id="KW-0812">Transmembrane</keyword>
<sequence length="273" mass="28611">MFPRITPRQVLAWAVLATLMPMSAPTLAAQEAEAQFRKSCMSCHTIGAGRKVGPDLKGLGQRRPHEWSSKFIQMPSAQLDGGDATAAALLREFNGTRMPDLGVTAAEAQALLKLIDDYSAGGRTLGTAAIARAATPADIRNGQQLFMGLTRFASGAPACMSCHSAQGLGGFGGGRLGPDLTGASGKLGVGLVPAIENPAFPTMQGVFQKTPLTAEEAFQVGSFIKSLAAQPPARTDMAFPVLGIVGLVSGMLLAGRLGRRRFRGLRRNLKPRA</sequence>
<feature type="chain" id="PRO_5045517186" description="Cytochrome c domain-containing protein" evidence="6">
    <location>
        <begin position="29"/>
        <end position="273"/>
    </location>
</feature>
<evidence type="ECO:0000256" key="6">
    <source>
        <dbReference type="SAM" id="SignalP"/>
    </source>
</evidence>
<evidence type="ECO:0000256" key="4">
    <source>
        <dbReference type="PROSITE-ProRule" id="PRU00433"/>
    </source>
</evidence>